<evidence type="ECO:0000313" key="1">
    <source>
        <dbReference type="EMBL" id="VEL31567.1"/>
    </source>
</evidence>
<sequence>MDIATRKSECDYNSFASIRDQFLYGLIIDLHKMKSDEDFVFAPIRDSVIASTSKHHDGMPTAPSWVDDTHSTRQFLFPSAMEDLAARSTSTV</sequence>
<organism evidence="1 2">
    <name type="scientific">Protopolystoma xenopodis</name>
    <dbReference type="NCBI Taxonomy" id="117903"/>
    <lineage>
        <taxon>Eukaryota</taxon>
        <taxon>Metazoa</taxon>
        <taxon>Spiralia</taxon>
        <taxon>Lophotrochozoa</taxon>
        <taxon>Platyhelminthes</taxon>
        <taxon>Monogenea</taxon>
        <taxon>Polyopisthocotylea</taxon>
        <taxon>Polystomatidea</taxon>
        <taxon>Polystomatidae</taxon>
        <taxon>Protopolystoma</taxon>
    </lineage>
</organism>
<gene>
    <name evidence="1" type="ORF">PXEA_LOCUS25007</name>
</gene>
<name>A0A3S5AA36_9PLAT</name>
<keyword evidence="2" id="KW-1185">Reference proteome</keyword>
<dbReference type="AlphaFoldDB" id="A0A3S5AA36"/>
<comment type="caution">
    <text evidence="1">The sequence shown here is derived from an EMBL/GenBank/DDBJ whole genome shotgun (WGS) entry which is preliminary data.</text>
</comment>
<protein>
    <submittedName>
        <fullName evidence="1">Uncharacterized protein</fullName>
    </submittedName>
</protein>
<reference evidence="1" key="1">
    <citation type="submission" date="2018-11" db="EMBL/GenBank/DDBJ databases">
        <authorList>
            <consortium name="Pathogen Informatics"/>
        </authorList>
    </citation>
    <scope>NUCLEOTIDE SEQUENCE</scope>
</reference>
<dbReference type="Proteomes" id="UP000784294">
    <property type="component" value="Unassembled WGS sequence"/>
</dbReference>
<accession>A0A3S5AA36</accession>
<proteinExistence type="predicted"/>
<evidence type="ECO:0000313" key="2">
    <source>
        <dbReference type="Proteomes" id="UP000784294"/>
    </source>
</evidence>
<dbReference type="EMBL" id="CAAALY010124021">
    <property type="protein sequence ID" value="VEL31567.1"/>
    <property type="molecule type" value="Genomic_DNA"/>
</dbReference>